<evidence type="ECO:0000259" key="12">
    <source>
        <dbReference type="SMART" id="SM00768"/>
    </source>
</evidence>
<keyword evidence="3 9" id="KW-0336">GPI-anchor</keyword>
<evidence type="ECO:0000256" key="5">
    <source>
        <dbReference type="ARBA" id="ARBA00023136"/>
    </source>
</evidence>
<dbReference type="FunFam" id="3.20.20.80:FF:000038">
    <property type="entry name" value="1,3-beta-glucanosyltransferase"/>
    <property type="match status" value="1"/>
</dbReference>
<reference evidence="13 14" key="1">
    <citation type="submission" date="2015-05" db="EMBL/GenBank/DDBJ databases">
        <title>Distinctive expansion of gene families associated with plant cell wall degradation and secondary metabolism in the genomes of grapevine trunk pathogens.</title>
        <authorList>
            <person name="Lawrence D.P."/>
            <person name="Travadon R."/>
            <person name="Rolshausen P.E."/>
            <person name="Baumgartner K."/>
        </authorList>
    </citation>
    <scope>NUCLEOTIDE SEQUENCE [LARGE SCALE GENOMIC DNA]</scope>
    <source>
        <strain evidence="13">UCRPC4</strain>
    </source>
</reference>
<dbReference type="GO" id="GO:0005886">
    <property type="term" value="C:plasma membrane"/>
    <property type="evidence" value="ECO:0007669"/>
    <property type="project" value="UniProtKB-SubCell"/>
</dbReference>
<dbReference type="PANTHER" id="PTHR31468">
    <property type="entry name" value="1,3-BETA-GLUCANOSYLTRANSFERASE GAS1"/>
    <property type="match status" value="1"/>
</dbReference>
<dbReference type="SMART" id="SM00768">
    <property type="entry name" value="X8"/>
    <property type="match status" value="1"/>
</dbReference>
<accession>A0A0G2EYQ9</accession>
<dbReference type="OrthoDB" id="421038at2759"/>
<dbReference type="Gene3D" id="1.20.58.1040">
    <property type="match status" value="1"/>
</dbReference>
<sequence length="547" mass="57840">MRTGSILSAAALLATSVLGAELPVIERKGAKFFYSNNGTQFFMRGIAYQEDYSSNGTTDGSDSYIDPLASSSNCDRDIPLLQGVYTNVIRVYAINPEQDHTYCMNMLQEAGIYVVADLSSPSQSIDRSDPEWNNELYARYTSVIDVLQNWTNVIGFFAGNEVSNNASNTDASAFVKAAVRDMKAYISDQGYRSSLGVGYATNDDEEIRDNLAAYFDCGDSEDAIDFWGYNIYSWCGESTYEESGYADRTEEFSTYDVPSFFAEYGCNTQGTRTFQEITALYGDEMTEVFSGGIVYMYFQEENDYGIVSIDGSSASTMADYSNLQSQLAKVTTVTGVNSASYTPSNSPAACPTVDSDWAASSDLPPTPNTELCECMYAALTCVPDDSVDSEDYGDLFGVVCGLSSDACEGIQSNATTGEYGAYEMCNSKQQLGWALNAYYSEQTSKGNAGGCSFSGSATTQSASSPTGSCKTLISQAGSLGTGSVTSSPSGTGSSGSSETTDGSGSGSASGSGSGVGGFIAPSVSFGIFQVGLYLVCAIGSGVAMIVL</sequence>
<feature type="domain" description="X8" evidence="12">
    <location>
        <begin position="379"/>
        <end position="471"/>
    </location>
</feature>
<keyword evidence="11" id="KW-0812">Transmembrane</keyword>
<dbReference type="InterPro" id="IPR017853">
    <property type="entry name" value="GH"/>
</dbReference>
<keyword evidence="8 9" id="KW-0449">Lipoprotein</keyword>
<organism evidence="13 14">
    <name type="scientific">Phaeomoniella chlamydospora</name>
    <name type="common">Phaeoacremonium chlamydosporum</name>
    <dbReference type="NCBI Taxonomy" id="158046"/>
    <lineage>
        <taxon>Eukaryota</taxon>
        <taxon>Fungi</taxon>
        <taxon>Dikarya</taxon>
        <taxon>Ascomycota</taxon>
        <taxon>Pezizomycotina</taxon>
        <taxon>Eurotiomycetes</taxon>
        <taxon>Chaetothyriomycetidae</taxon>
        <taxon>Phaeomoniellales</taxon>
        <taxon>Phaeomoniellaceae</taxon>
        <taxon>Phaeomoniella</taxon>
    </lineage>
</organism>
<evidence type="ECO:0000256" key="7">
    <source>
        <dbReference type="ARBA" id="ARBA00023180"/>
    </source>
</evidence>
<name>A0A0G2EYQ9_PHACM</name>
<feature type="transmembrane region" description="Helical" evidence="11">
    <location>
        <begin position="525"/>
        <end position="546"/>
    </location>
</feature>
<feature type="signal peptide" evidence="9">
    <location>
        <begin position="1"/>
        <end position="19"/>
    </location>
</feature>
<dbReference type="GO" id="GO:0042124">
    <property type="term" value="F:1,3-beta-glucanosyltransferase activity"/>
    <property type="evidence" value="ECO:0007669"/>
    <property type="project" value="TreeGrafter"/>
</dbReference>
<evidence type="ECO:0000313" key="13">
    <source>
        <dbReference type="EMBL" id="KKY27274.1"/>
    </source>
</evidence>
<dbReference type="InterPro" id="IPR004886">
    <property type="entry name" value="Glucanosyltransferase"/>
</dbReference>
<gene>
    <name evidence="13" type="ORF">UCRPC4_g01176</name>
</gene>
<evidence type="ECO:0000256" key="4">
    <source>
        <dbReference type="ARBA" id="ARBA00022729"/>
    </source>
</evidence>
<dbReference type="SUPFAM" id="SSF51445">
    <property type="entry name" value="(Trans)glycosidases"/>
    <property type="match status" value="1"/>
</dbReference>
<dbReference type="GO" id="GO:0031505">
    <property type="term" value="P:fungal-type cell wall organization"/>
    <property type="evidence" value="ECO:0007669"/>
    <property type="project" value="TreeGrafter"/>
</dbReference>
<evidence type="ECO:0000256" key="11">
    <source>
        <dbReference type="SAM" id="Phobius"/>
    </source>
</evidence>
<reference evidence="13 14" key="2">
    <citation type="submission" date="2015-05" db="EMBL/GenBank/DDBJ databases">
        <authorList>
            <person name="Morales-Cruz A."/>
            <person name="Amrine K.C."/>
            <person name="Cantu D."/>
        </authorList>
    </citation>
    <scope>NUCLEOTIDE SEQUENCE [LARGE SCALE GENOMIC DNA]</scope>
    <source>
        <strain evidence="13">UCRPC4</strain>
    </source>
</reference>
<feature type="region of interest" description="Disordered" evidence="10">
    <location>
        <begin position="479"/>
        <end position="508"/>
    </location>
</feature>
<dbReference type="GO" id="GO:0098552">
    <property type="term" value="C:side of membrane"/>
    <property type="evidence" value="ECO:0007669"/>
    <property type="project" value="UniProtKB-KW"/>
</dbReference>
<dbReference type="GO" id="GO:0071970">
    <property type="term" value="P:fungal-type cell wall (1-&gt;3)-beta-D-glucan biosynthetic process"/>
    <property type="evidence" value="ECO:0007669"/>
    <property type="project" value="TreeGrafter"/>
</dbReference>
<keyword evidence="5 9" id="KW-0472">Membrane</keyword>
<dbReference type="Pfam" id="PF07983">
    <property type="entry name" value="X8"/>
    <property type="match status" value="1"/>
</dbReference>
<comment type="function">
    <text evidence="9">Splits internally a 1,3-beta-glucan molecule and transfers the newly generated reducing end (the donor) to the non-reducing end of another 1,3-beta-glucan molecule (the acceptor) forming a 1,3-beta linkage, resulting in the elongation of 1,3-beta-glucan chains in the cell wall.</text>
</comment>
<evidence type="ECO:0000256" key="3">
    <source>
        <dbReference type="ARBA" id="ARBA00022622"/>
    </source>
</evidence>
<evidence type="ECO:0000256" key="8">
    <source>
        <dbReference type="ARBA" id="ARBA00023288"/>
    </source>
</evidence>
<evidence type="ECO:0000256" key="6">
    <source>
        <dbReference type="ARBA" id="ARBA00023157"/>
    </source>
</evidence>
<dbReference type="EC" id="2.4.1.-" evidence="9"/>
<comment type="subcellular location">
    <subcellularLocation>
        <location evidence="1 9">Cell membrane</location>
        <topology evidence="1 9">Lipid-anchor</topology>
        <topology evidence="1 9">GPI-anchor</topology>
    </subcellularLocation>
</comment>
<dbReference type="EMBL" id="LCWF01000026">
    <property type="protein sequence ID" value="KKY27274.1"/>
    <property type="molecule type" value="Genomic_DNA"/>
</dbReference>
<keyword evidence="6" id="KW-1015">Disulfide bond</keyword>
<evidence type="ECO:0000256" key="1">
    <source>
        <dbReference type="ARBA" id="ARBA00004609"/>
    </source>
</evidence>
<dbReference type="Gene3D" id="3.20.20.80">
    <property type="entry name" value="Glycosidases"/>
    <property type="match status" value="1"/>
</dbReference>
<comment type="similarity">
    <text evidence="2 9">Belongs to the glycosyl hydrolase 72 family.</text>
</comment>
<keyword evidence="9 13" id="KW-0808">Transferase</keyword>
<dbReference type="Pfam" id="PF03198">
    <property type="entry name" value="Glyco_hydro_72"/>
    <property type="match status" value="1"/>
</dbReference>
<evidence type="ECO:0000313" key="14">
    <source>
        <dbReference type="Proteomes" id="UP000053317"/>
    </source>
</evidence>
<dbReference type="InterPro" id="IPR012946">
    <property type="entry name" value="X8"/>
</dbReference>
<feature type="chain" id="PRO_5005117675" description="1,3-beta-glucanosyltransferase" evidence="9">
    <location>
        <begin position="20"/>
        <end position="547"/>
    </location>
</feature>
<evidence type="ECO:0000256" key="9">
    <source>
        <dbReference type="RuleBase" id="RU361209"/>
    </source>
</evidence>
<feature type="compositionally biased region" description="Low complexity" evidence="10">
    <location>
        <begin position="479"/>
        <end position="502"/>
    </location>
</feature>
<evidence type="ECO:0000256" key="10">
    <source>
        <dbReference type="SAM" id="MobiDB-lite"/>
    </source>
</evidence>
<comment type="caution">
    <text evidence="13">The sequence shown here is derived from an EMBL/GenBank/DDBJ whole genome shotgun (WGS) entry which is preliminary data.</text>
</comment>
<dbReference type="PANTHER" id="PTHR31468:SF2">
    <property type="entry name" value="1,3-BETA-GLUCANOSYLTRANSFERASE GAS1"/>
    <property type="match status" value="1"/>
</dbReference>
<dbReference type="AlphaFoldDB" id="A0A0G2EYQ9"/>
<protein>
    <recommendedName>
        <fullName evidence="9">1,3-beta-glucanosyltransferase</fullName>
        <ecNumber evidence="9">2.4.1.-</ecNumber>
    </recommendedName>
</protein>
<proteinExistence type="inferred from homology"/>
<keyword evidence="4 9" id="KW-0732">Signal</keyword>
<keyword evidence="11" id="KW-1133">Transmembrane helix</keyword>
<keyword evidence="14" id="KW-1185">Reference proteome</keyword>
<evidence type="ECO:0000256" key="2">
    <source>
        <dbReference type="ARBA" id="ARBA00007528"/>
    </source>
</evidence>
<dbReference type="Proteomes" id="UP000053317">
    <property type="component" value="Unassembled WGS sequence"/>
</dbReference>
<keyword evidence="7" id="KW-0325">Glycoprotein</keyword>